<reference evidence="2" key="1">
    <citation type="submission" date="2013-11" db="EMBL/GenBank/DDBJ databases">
        <authorList>
            <person name="Sternberg P."/>
            <person name="Dillman A."/>
            <person name="Macchietto M."/>
        </authorList>
    </citation>
    <scope>NUCLEOTIDE SEQUENCE</scope>
    <source>
        <strain evidence="2">ALL</strain>
    </source>
</reference>
<gene>
    <name evidence="2" type="ORF">L596_000008</name>
    <name evidence="3" type="ORF">L596_000014</name>
</gene>
<keyword evidence="4" id="KW-1185">Reference proteome</keyword>
<accession>A0A4V6I6V6</accession>
<dbReference type="EMBL" id="AZBU02000001">
    <property type="protein sequence ID" value="TMS32129.1"/>
    <property type="molecule type" value="Genomic_DNA"/>
</dbReference>
<evidence type="ECO:0000313" key="4">
    <source>
        <dbReference type="Proteomes" id="UP000298663"/>
    </source>
</evidence>
<reference evidence="2 4" key="2">
    <citation type="journal article" date="2015" name="Genome Biol.">
        <title>Comparative genomics of Steinernema reveals deeply conserved gene regulatory networks.</title>
        <authorList>
            <person name="Dillman A.R."/>
            <person name="Macchietto M."/>
            <person name="Porter C.F."/>
            <person name="Rogers A."/>
            <person name="Williams B."/>
            <person name="Antoshechkin I."/>
            <person name="Lee M.M."/>
            <person name="Goodwin Z."/>
            <person name="Lu X."/>
            <person name="Lewis E.E."/>
            <person name="Goodrich-Blair H."/>
            <person name="Stock S.P."/>
            <person name="Adams B.J."/>
            <person name="Sternberg P.W."/>
            <person name="Mortazavi A."/>
        </authorList>
    </citation>
    <scope>NUCLEOTIDE SEQUENCE [LARGE SCALE GENOMIC DNA]</scope>
    <source>
        <strain evidence="2 4">ALL</strain>
    </source>
</reference>
<sequence length="132" mass="15200">MKIGSVDEKLRELRFMSVVDYQNTNPNWRGLKPRLSLSLNVFYVQNTFLKTKQIETKRKNVLKSIGRRGDSNPRRPDPQPYPSTRGARSLGSPKLHGWTTFTSRRIILTTPIVFPSQETPKTTFTLNLDIPL</sequence>
<comment type="caution">
    <text evidence="2">The sequence shown here is derived from an EMBL/GenBank/DDBJ whole genome shotgun (WGS) entry which is preliminary data.</text>
</comment>
<name>A0A4V6I6V6_STECR</name>
<organism evidence="2 4">
    <name type="scientific">Steinernema carpocapsae</name>
    <name type="common">Entomopathogenic nematode</name>
    <dbReference type="NCBI Taxonomy" id="34508"/>
    <lineage>
        <taxon>Eukaryota</taxon>
        <taxon>Metazoa</taxon>
        <taxon>Ecdysozoa</taxon>
        <taxon>Nematoda</taxon>
        <taxon>Chromadorea</taxon>
        <taxon>Rhabditida</taxon>
        <taxon>Tylenchina</taxon>
        <taxon>Panagrolaimomorpha</taxon>
        <taxon>Strongyloidoidea</taxon>
        <taxon>Steinernematidae</taxon>
        <taxon>Steinernema</taxon>
    </lineage>
</organism>
<feature type="region of interest" description="Disordered" evidence="1">
    <location>
        <begin position="59"/>
        <end position="96"/>
    </location>
</feature>
<dbReference type="AlphaFoldDB" id="A0A4V6I6V6"/>
<dbReference type="Proteomes" id="UP000298663">
    <property type="component" value="Chromosome X"/>
</dbReference>
<evidence type="ECO:0000256" key="1">
    <source>
        <dbReference type="SAM" id="MobiDB-lite"/>
    </source>
</evidence>
<reference evidence="2 4" key="3">
    <citation type="journal article" date="2019" name="G3 (Bethesda)">
        <title>Hybrid Assembly of the Genome of the Entomopathogenic Nematode Steinernema carpocapsae Identifies the X-Chromosome.</title>
        <authorList>
            <person name="Serra L."/>
            <person name="Macchietto M."/>
            <person name="Macias-Munoz A."/>
            <person name="McGill C.J."/>
            <person name="Rodriguez I.M."/>
            <person name="Rodriguez B."/>
            <person name="Murad R."/>
            <person name="Mortazavi A."/>
        </authorList>
    </citation>
    <scope>NUCLEOTIDE SEQUENCE [LARGE SCALE GENOMIC DNA]</scope>
    <source>
        <strain evidence="2 4">ALL</strain>
    </source>
</reference>
<protein>
    <submittedName>
        <fullName evidence="2">Uncharacterized protein</fullName>
    </submittedName>
</protein>
<evidence type="ECO:0000313" key="3">
    <source>
        <dbReference type="EMBL" id="TMS32129.1"/>
    </source>
</evidence>
<feature type="compositionally biased region" description="Basic and acidic residues" evidence="1">
    <location>
        <begin position="67"/>
        <end position="77"/>
    </location>
</feature>
<evidence type="ECO:0000313" key="2">
    <source>
        <dbReference type="EMBL" id="TMS32123.1"/>
    </source>
</evidence>
<dbReference type="EMBL" id="AZBU02000001">
    <property type="protein sequence ID" value="TMS32123.1"/>
    <property type="molecule type" value="Genomic_DNA"/>
</dbReference>
<proteinExistence type="predicted"/>